<dbReference type="OrthoDB" id="853185at2"/>
<feature type="compositionally biased region" description="Polar residues" evidence="1">
    <location>
        <begin position="1"/>
        <end position="15"/>
    </location>
</feature>
<evidence type="ECO:0000313" key="3">
    <source>
        <dbReference type="Proteomes" id="UP000273500"/>
    </source>
</evidence>
<accession>A0A428KWU7</accession>
<evidence type="ECO:0000256" key="1">
    <source>
        <dbReference type="SAM" id="MobiDB-lite"/>
    </source>
</evidence>
<dbReference type="EMBL" id="RWIT01000001">
    <property type="protein sequence ID" value="RSK51168.1"/>
    <property type="molecule type" value="Genomic_DNA"/>
</dbReference>
<evidence type="ECO:0008006" key="4">
    <source>
        <dbReference type="Google" id="ProtNLM"/>
    </source>
</evidence>
<evidence type="ECO:0000313" key="2">
    <source>
        <dbReference type="EMBL" id="RSK51168.1"/>
    </source>
</evidence>
<reference evidence="2 3" key="1">
    <citation type="submission" date="2018-12" db="EMBL/GenBank/DDBJ databases">
        <authorList>
            <person name="Feng G."/>
            <person name="Zhu H."/>
        </authorList>
    </citation>
    <scope>NUCLEOTIDE SEQUENCE [LARGE SCALE GENOMIC DNA]</scope>
    <source>
        <strain evidence="2 3">KCTC 12533</strain>
    </source>
</reference>
<protein>
    <recommendedName>
        <fullName evidence="4">Zf-HC2 domain-containing protein</fullName>
    </recommendedName>
</protein>
<dbReference type="RefSeq" id="WP_125417646.1">
    <property type="nucleotide sequence ID" value="NZ_RWIT01000001.1"/>
</dbReference>
<dbReference type="Proteomes" id="UP000273500">
    <property type="component" value="Unassembled WGS sequence"/>
</dbReference>
<feature type="region of interest" description="Disordered" evidence="1">
    <location>
        <begin position="1"/>
        <end position="22"/>
    </location>
</feature>
<name>A0A428KWU7_9BACT</name>
<proteinExistence type="predicted"/>
<comment type="caution">
    <text evidence="2">The sequence shown here is derived from an EMBL/GenBank/DDBJ whole genome shotgun (WGS) entry which is preliminary data.</text>
</comment>
<sequence length="96" mass="10453">METTSTKQTNQSGAPVTSGPDCERVNTILDQIIVGQEPTAEDAEYFINHGEDCSPCFDSLEKQHIFIDFLSAHVGRKKAPVTLSNSILAKLQGEMA</sequence>
<gene>
    <name evidence="2" type="ORF">EI291_02305</name>
</gene>
<dbReference type="AlphaFoldDB" id="A0A428KWU7"/>
<organism evidence="2 3">
    <name type="scientific">Hymenobacter rigui</name>
    <dbReference type="NCBI Taxonomy" id="334424"/>
    <lineage>
        <taxon>Bacteria</taxon>
        <taxon>Pseudomonadati</taxon>
        <taxon>Bacteroidota</taxon>
        <taxon>Cytophagia</taxon>
        <taxon>Cytophagales</taxon>
        <taxon>Hymenobacteraceae</taxon>
        <taxon>Hymenobacter</taxon>
    </lineage>
</organism>
<keyword evidence="3" id="KW-1185">Reference proteome</keyword>